<keyword evidence="3" id="KW-1185">Reference proteome</keyword>
<dbReference type="STRING" id="99656.SAMN05421659_102290"/>
<gene>
    <name evidence="2" type="ORF">SAMN05421659_102290</name>
</gene>
<dbReference type="OrthoDB" id="2009649at2"/>
<evidence type="ECO:0000313" key="3">
    <source>
        <dbReference type="Proteomes" id="UP000199701"/>
    </source>
</evidence>
<dbReference type="Proteomes" id="UP000199701">
    <property type="component" value="Unassembled WGS sequence"/>
</dbReference>
<dbReference type="AlphaFoldDB" id="A0A1I0N088"/>
<proteinExistence type="predicted"/>
<keyword evidence="1" id="KW-0472">Membrane</keyword>
<evidence type="ECO:0008006" key="4">
    <source>
        <dbReference type="Google" id="ProtNLM"/>
    </source>
</evidence>
<keyword evidence="1" id="KW-1133">Transmembrane helix</keyword>
<dbReference type="RefSeq" id="WP_092450742.1">
    <property type="nucleotide sequence ID" value="NZ_FOJI01000002.1"/>
</dbReference>
<feature type="transmembrane region" description="Helical" evidence="1">
    <location>
        <begin position="16"/>
        <end position="41"/>
    </location>
</feature>
<name>A0A1I0N088_9FIRM</name>
<sequence>MGNGISKKSNNQGSTLIMVLIIVSFIAILGTVCTATAMVNFKMKAVDRDSKKAFYTDEQAVDEIYSGLGKLSMEKLNDAYQKEMASMVTASKDLTSQNIKTSNQDANKNLRLNFTSNMLNELIQDYTNIWQSNIGVNLPFDSNKLIMKLNTFLEDPTKAKVIKVGSFYTTQAESLVGTKLAVYKIVFKDCVVEYKNDKGFFSDVTFDGVIALKDVEIQFTEDQKDMLTSFEDYSLIGNTGIDIADDTTLNFNGNMYAGGPGLNLETSSTMNASNSTIVSSQDIKLTGAKLKTVGSSNIWCSSIIAMKGSKSTINIDNICNTYVEDDLQIDGDGSEVNVSGSYYGYSYEGDTATDNGHSKSSAIIVNGKGASINLSKIATLVLGGRAYIDFQSGTAAPYMTGESLALKGDQEAYLVPGSLITNTVTNKPASNPYSKELTTSINITADNFFGYQYLDAKQPFTKVTVTNTNQVYVYLNFSSKANSASYFKAILNDTVFDQLCQSIKSNATVYQAYQDTRNYMKSILQMNLGQLLQTSIFDKSTTAQIYTNGSLMNSDFGTNPVLDNPKDYTLTDNASPTKDAFALNAMDLSNRYSLITKTLYSPSMYKITNGAIEKDASGNPIRDLLHSYDVNHDIIINGKDIDISGMGSDVYANIINSTYLNEHDYYSSDHTYGSNIMYVAKGNVTVSNTGFFAGFTGGVIVASGTVKVEKDFQGLIIAGGKIFINNNVKIDGGISGSTVDAFLKSDAEMKKYFNVWNSVKTSAADGSGSISGVTFKDIIKFENWSKTGVATVE</sequence>
<accession>A0A1I0N088</accession>
<evidence type="ECO:0000313" key="2">
    <source>
        <dbReference type="EMBL" id="SEV94456.1"/>
    </source>
</evidence>
<dbReference type="EMBL" id="FOJI01000002">
    <property type="protein sequence ID" value="SEV94456.1"/>
    <property type="molecule type" value="Genomic_DNA"/>
</dbReference>
<organism evidence="2 3">
    <name type="scientific">[Clostridium] fimetarium</name>
    <dbReference type="NCBI Taxonomy" id="99656"/>
    <lineage>
        <taxon>Bacteria</taxon>
        <taxon>Bacillati</taxon>
        <taxon>Bacillota</taxon>
        <taxon>Clostridia</taxon>
        <taxon>Lachnospirales</taxon>
        <taxon>Lachnospiraceae</taxon>
    </lineage>
</organism>
<reference evidence="2 3" key="1">
    <citation type="submission" date="2016-10" db="EMBL/GenBank/DDBJ databases">
        <authorList>
            <person name="de Groot N.N."/>
        </authorList>
    </citation>
    <scope>NUCLEOTIDE SEQUENCE [LARGE SCALE GENOMIC DNA]</scope>
    <source>
        <strain evidence="2 3">DSM 9179</strain>
    </source>
</reference>
<evidence type="ECO:0000256" key="1">
    <source>
        <dbReference type="SAM" id="Phobius"/>
    </source>
</evidence>
<protein>
    <recommendedName>
        <fullName evidence="4">PilX N-terminal</fullName>
    </recommendedName>
</protein>
<keyword evidence="1" id="KW-0812">Transmembrane</keyword>